<proteinExistence type="predicted"/>
<keyword evidence="2" id="KW-1185">Reference proteome</keyword>
<evidence type="ECO:0000313" key="2">
    <source>
        <dbReference type="Proteomes" id="UP000541444"/>
    </source>
</evidence>
<gene>
    <name evidence="1" type="ORF">GIB67_029274</name>
</gene>
<sequence length="130" mass="14376">NRHDCVGVGRFMGVGGGGLFGVSSIGLFVRSIVLDGLQEVNKDASRWGIMVLLEKVLTQSFKLGFIFWIQFFDKIEELAGLFEERDYNITMPILHFSLAFLSRSGLSGAATRVTVGLWEMLVCIGMLIGR</sequence>
<dbReference type="EMBL" id="JACGCM010000981">
    <property type="protein sequence ID" value="KAF6163425.1"/>
    <property type="molecule type" value="Genomic_DNA"/>
</dbReference>
<feature type="non-terminal residue" evidence="1">
    <location>
        <position position="1"/>
    </location>
</feature>
<reference evidence="1 2" key="1">
    <citation type="journal article" date="2020" name="IScience">
        <title>Genome Sequencing of the Endangered Kingdonia uniflora (Circaeasteraceae, Ranunculales) Reveals Potential Mechanisms of Evolutionary Specialization.</title>
        <authorList>
            <person name="Sun Y."/>
            <person name="Deng T."/>
            <person name="Zhang A."/>
            <person name="Moore M.J."/>
            <person name="Landis J.B."/>
            <person name="Lin N."/>
            <person name="Zhang H."/>
            <person name="Zhang X."/>
            <person name="Huang J."/>
            <person name="Zhang X."/>
            <person name="Sun H."/>
            <person name="Wang H."/>
        </authorList>
    </citation>
    <scope>NUCLEOTIDE SEQUENCE [LARGE SCALE GENOMIC DNA]</scope>
    <source>
        <strain evidence="1">TB1705</strain>
        <tissue evidence="1">Leaf</tissue>
    </source>
</reference>
<dbReference type="AlphaFoldDB" id="A0A7J7N8F3"/>
<evidence type="ECO:0000313" key="1">
    <source>
        <dbReference type="EMBL" id="KAF6163425.1"/>
    </source>
</evidence>
<protein>
    <submittedName>
        <fullName evidence="1">Uncharacterized protein</fullName>
    </submittedName>
</protein>
<accession>A0A7J7N8F3</accession>
<dbReference type="Proteomes" id="UP000541444">
    <property type="component" value="Unassembled WGS sequence"/>
</dbReference>
<organism evidence="1 2">
    <name type="scientific">Kingdonia uniflora</name>
    <dbReference type="NCBI Taxonomy" id="39325"/>
    <lineage>
        <taxon>Eukaryota</taxon>
        <taxon>Viridiplantae</taxon>
        <taxon>Streptophyta</taxon>
        <taxon>Embryophyta</taxon>
        <taxon>Tracheophyta</taxon>
        <taxon>Spermatophyta</taxon>
        <taxon>Magnoliopsida</taxon>
        <taxon>Ranunculales</taxon>
        <taxon>Circaeasteraceae</taxon>
        <taxon>Kingdonia</taxon>
    </lineage>
</organism>
<comment type="caution">
    <text evidence="1">The sequence shown here is derived from an EMBL/GenBank/DDBJ whole genome shotgun (WGS) entry which is preliminary data.</text>
</comment>
<name>A0A7J7N8F3_9MAGN</name>